<dbReference type="Gene3D" id="1.25.40.10">
    <property type="entry name" value="Tetratricopeptide repeat domain"/>
    <property type="match status" value="4"/>
</dbReference>
<evidence type="ECO:0000313" key="3">
    <source>
        <dbReference type="Proteomes" id="UP000017836"/>
    </source>
</evidence>
<dbReference type="STRING" id="13333.W1P4E9"/>
<dbReference type="OrthoDB" id="29013at2759"/>
<dbReference type="eggNOG" id="KOG4162">
    <property type="taxonomic scope" value="Eukaryota"/>
</dbReference>
<evidence type="ECO:0000313" key="2">
    <source>
        <dbReference type="EMBL" id="ERN02788.1"/>
    </source>
</evidence>
<dbReference type="SUPFAM" id="SSF48452">
    <property type="entry name" value="TPR-like"/>
    <property type="match status" value="3"/>
</dbReference>
<proteinExistence type="predicted"/>
<dbReference type="PANTHER" id="PTHR44102:SF4">
    <property type="entry name" value="PROTEIN NPGR1"/>
    <property type="match status" value="1"/>
</dbReference>
<dbReference type="EMBL" id="KI394485">
    <property type="protein sequence ID" value="ERN02788.1"/>
    <property type="molecule type" value="Genomic_DNA"/>
</dbReference>
<dbReference type="InterPro" id="IPR019734">
    <property type="entry name" value="TPR_rpt"/>
</dbReference>
<dbReference type="InterPro" id="IPR011990">
    <property type="entry name" value="TPR-like_helical_dom_sf"/>
</dbReference>
<dbReference type="SMART" id="SM00028">
    <property type="entry name" value="TPR"/>
    <property type="match status" value="7"/>
</dbReference>
<name>W1P4E9_AMBTC</name>
<dbReference type="Proteomes" id="UP000017836">
    <property type="component" value="Unassembled WGS sequence"/>
</dbReference>
<organism evidence="2 3">
    <name type="scientific">Amborella trichopoda</name>
    <dbReference type="NCBI Taxonomy" id="13333"/>
    <lineage>
        <taxon>Eukaryota</taxon>
        <taxon>Viridiplantae</taxon>
        <taxon>Streptophyta</taxon>
        <taxon>Embryophyta</taxon>
        <taxon>Tracheophyta</taxon>
        <taxon>Spermatophyta</taxon>
        <taxon>Magnoliopsida</taxon>
        <taxon>Amborellales</taxon>
        <taxon>Amborellaceae</taxon>
        <taxon>Amborella</taxon>
    </lineage>
</organism>
<evidence type="ECO:0000256" key="1">
    <source>
        <dbReference type="SAM" id="MobiDB-lite"/>
    </source>
</evidence>
<dbReference type="PANTHER" id="PTHR44102">
    <property type="entry name" value="PROTEIN NPG1"/>
    <property type="match status" value="1"/>
</dbReference>
<dbReference type="OMA" id="EYYLACQ"/>
<keyword evidence="3" id="KW-1185">Reference proteome</keyword>
<dbReference type="AlphaFoldDB" id="W1P4E9"/>
<protein>
    <submittedName>
        <fullName evidence="2">Uncharacterized protein</fullName>
    </submittedName>
</protein>
<feature type="region of interest" description="Disordered" evidence="1">
    <location>
        <begin position="101"/>
        <end position="121"/>
    </location>
</feature>
<gene>
    <name evidence="2" type="ORF">AMTR_s00086p00090660</name>
</gene>
<reference evidence="3" key="1">
    <citation type="journal article" date="2013" name="Science">
        <title>The Amborella genome and the evolution of flowering plants.</title>
        <authorList>
            <consortium name="Amborella Genome Project"/>
        </authorList>
    </citation>
    <scope>NUCLEOTIDE SEQUENCE [LARGE SCALE GENOMIC DNA]</scope>
</reference>
<dbReference type="InterPro" id="IPR043376">
    <property type="entry name" value="NPG1-like"/>
</dbReference>
<accession>W1P4E9</accession>
<dbReference type="HOGENOM" id="CLU_024601_0_0_1"/>
<sequence length="704" mass="78623">MLCACSGEQFKFEEVPQSPESLATRDFSASALSSRTWDWDSRFEESQLEDVECTLKEALSLNYEEARALLGRLEYQRGNFSAALQVFQGIDIRGIAPRMSKSIAERPKRKKGKSKSEPAPTNVMSMHSVSLLLEAILLKAKSLEGLGRYKDAARECKTIIDTVESALPNGIPDGFIDECKMQDMFHKALESLPKLWKQAGLIEEAIFAYRRVLIKPWNLDPISLAAIQRDLAAVLLYSGIEASPHPDLQTSLKITPMSNTEEAILLLLLLMTKVASQEIPWDQEIFNHLTFALSVAGLFEPLSDHIEQIFPGVHHRADRWYLLALCYSARGEDEVALNLLKKSLGPSEKPNHLPSLLLAAKLCSQNPKLTHEGINFGQRAIDCSKDDHRHGVAHFLLGVNYGKYARHGGVSDTERKVLQGESLKSLQKALLTERQDPYVILCLGLENAVQRNLTEALDNVTKFLEVVGGSLVEGWRLLALVLSAEQQFKDAETIVDIALDETEKDESLRFLRLKAMLQISEGQPSQAIEIYRTLLTLVQAQREKTPWKTDMEVGFGKNFEMKAWHDLAGIYTRLGMFSDACVCVDKAKSISFYSPMNWHATGELFDSQSLHGEALIAFSIALSIDPDHVPSMISMAKALRQHGKKSLAIARSFLMNALRLQPTNHEAWLNLGIVSKMEGSLQQAADCFQASYELKLLAPVQDFD</sequence>
<dbReference type="Gramene" id="ERN02788">
    <property type="protein sequence ID" value="ERN02788"/>
    <property type="gene ID" value="AMTR_s00086p00090660"/>
</dbReference>
<dbReference type="GO" id="GO:0009898">
    <property type="term" value="C:cytoplasmic side of plasma membrane"/>
    <property type="evidence" value="ECO:0007669"/>
    <property type="project" value="EnsemblPlants"/>
</dbReference>